<dbReference type="SUPFAM" id="SSF74653">
    <property type="entry name" value="TolA/TonB C-terminal domain"/>
    <property type="match status" value="1"/>
</dbReference>
<dbReference type="OrthoDB" id="5948502at2"/>
<dbReference type="EMBL" id="FQUK01000015">
    <property type="protein sequence ID" value="SHE78755.1"/>
    <property type="molecule type" value="Genomic_DNA"/>
</dbReference>
<dbReference type="AlphaFoldDB" id="A0A1M4WC51"/>
<gene>
    <name evidence="2" type="ORF">SAMN02745204_01138</name>
</gene>
<evidence type="ECO:0000313" key="3">
    <source>
        <dbReference type="Proteomes" id="UP000242857"/>
    </source>
</evidence>
<dbReference type="Proteomes" id="UP000242857">
    <property type="component" value="Unassembled WGS sequence"/>
</dbReference>
<sequence>MKQTRADTGIAIVQAVLLHVLLFLLLFAGLRWSQQTTVLAAPGEPIEADLVTADELGVDLQRALRRSPTPPPQKQAPLPKPLPEPAPAPSAPHKALPPPVPEPAPVEQEKVQRDAPSPEVAKRPREQEARQRQPDQTELNAQRQAELERQRLRQIEELRRQREQAARERIQAEMRAQQLAEARMPAATPPPGNRGSDDDLQARYAAALQQAIVRQWTRPETVPLGQRCRLTIHQIPGGEVISVDIAPSCPYDALGRRSVEAAVLKASPLPYAGYERVFSRVLELNFVAEDR</sequence>
<feature type="compositionally biased region" description="Pro residues" evidence="1">
    <location>
        <begin position="68"/>
        <end position="104"/>
    </location>
</feature>
<dbReference type="RefSeq" id="WP_072755650.1">
    <property type="nucleotide sequence ID" value="NZ_FQUK01000015.1"/>
</dbReference>
<dbReference type="STRING" id="213588.SAMN02745204_01138"/>
<dbReference type="Gene3D" id="3.30.1150.10">
    <property type="match status" value="1"/>
</dbReference>
<feature type="region of interest" description="Disordered" evidence="1">
    <location>
        <begin position="176"/>
        <end position="197"/>
    </location>
</feature>
<feature type="region of interest" description="Disordered" evidence="1">
    <location>
        <begin position="64"/>
        <end position="145"/>
    </location>
</feature>
<reference evidence="3" key="1">
    <citation type="submission" date="2016-11" db="EMBL/GenBank/DDBJ databases">
        <authorList>
            <person name="Varghese N."/>
            <person name="Submissions S."/>
        </authorList>
    </citation>
    <scope>NUCLEOTIDE SEQUENCE [LARGE SCALE GENOMIC DNA]</scope>
    <source>
        <strain evidence="3">DSM 14834</strain>
    </source>
</reference>
<name>A0A1M4WC51_9GAMM</name>
<feature type="compositionally biased region" description="Basic and acidic residues" evidence="1">
    <location>
        <begin position="120"/>
        <end position="135"/>
    </location>
</feature>
<protein>
    <submittedName>
        <fullName evidence="2">Colicin import membrane protein</fullName>
    </submittedName>
</protein>
<organism evidence="2 3">
    <name type="scientific">Thermomonas hydrothermalis</name>
    <dbReference type="NCBI Taxonomy" id="213588"/>
    <lineage>
        <taxon>Bacteria</taxon>
        <taxon>Pseudomonadati</taxon>
        <taxon>Pseudomonadota</taxon>
        <taxon>Gammaproteobacteria</taxon>
        <taxon>Lysobacterales</taxon>
        <taxon>Lysobacteraceae</taxon>
        <taxon>Thermomonas</taxon>
    </lineage>
</organism>
<accession>A0A1M4WC51</accession>
<evidence type="ECO:0000256" key="1">
    <source>
        <dbReference type="SAM" id="MobiDB-lite"/>
    </source>
</evidence>
<evidence type="ECO:0000313" key="2">
    <source>
        <dbReference type="EMBL" id="SHE78755.1"/>
    </source>
</evidence>
<keyword evidence="3" id="KW-1185">Reference proteome</keyword>
<proteinExistence type="predicted"/>